<dbReference type="PANTHER" id="PTHR46932:SF12">
    <property type="entry name" value="HEAVY METAL-ASSOCIATED ISOPRENYLATED PLANT PROTEIN 47"/>
    <property type="match status" value="1"/>
</dbReference>
<evidence type="ECO:0000313" key="3">
    <source>
        <dbReference type="Proteomes" id="UP000075243"/>
    </source>
</evidence>
<accession>A0A151U1E1</accession>
<dbReference type="AlphaFoldDB" id="A0A151U1E1"/>
<feature type="non-terminal residue" evidence="2">
    <location>
        <position position="1"/>
    </location>
</feature>
<organism evidence="2 3">
    <name type="scientific">Cajanus cajan</name>
    <name type="common">Pigeon pea</name>
    <name type="synonym">Cajanus indicus</name>
    <dbReference type="NCBI Taxonomy" id="3821"/>
    <lineage>
        <taxon>Eukaryota</taxon>
        <taxon>Viridiplantae</taxon>
        <taxon>Streptophyta</taxon>
        <taxon>Embryophyta</taxon>
        <taxon>Tracheophyta</taxon>
        <taxon>Spermatophyta</taxon>
        <taxon>Magnoliopsida</taxon>
        <taxon>eudicotyledons</taxon>
        <taxon>Gunneridae</taxon>
        <taxon>Pentapetalae</taxon>
        <taxon>rosids</taxon>
        <taxon>fabids</taxon>
        <taxon>Fabales</taxon>
        <taxon>Fabaceae</taxon>
        <taxon>Papilionoideae</taxon>
        <taxon>50 kb inversion clade</taxon>
        <taxon>NPAAA clade</taxon>
        <taxon>indigoferoid/millettioid clade</taxon>
        <taxon>Phaseoleae</taxon>
        <taxon>Cajanus</taxon>
    </lineage>
</organism>
<evidence type="ECO:0000313" key="2">
    <source>
        <dbReference type="EMBL" id="KYP73136.1"/>
    </source>
</evidence>
<keyword evidence="3" id="KW-1185">Reference proteome</keyword>
<gene>
    <name evidence="2" type="ORF">KK1_005749</name>
</gene>
<dbReference type="InterPro" id="IPR006121">
    <property type="entry name" value="HMA_dom"/>
</dbReference>
<dbReference type="GO" id="GO:0046872">
    <property type="term" value="F:metal ion binding"/>
    <property type="evidence" value="ECO:0007669"/>
    <property type="project" value="InterPro"/>
</dbReference>
<feature type="domain" description="HMA" evidence="1">
    <location>
        <begin position="1"/>
        <end position="69"/>
    </location>
</feature>
<proteinExistence type="predicted"/>
<evidence type="ECO:0000259" key="1">
    <source>
        <dbReference type="PROSITE" id="PS50846"/>
    </source>
</evidence>
<dbReference type="InterPro" id="IPR042885">
    <property type="entry name" value="HIPP47/16"/>
</dbReference>
<protein>
    <recommendedName>
        <fullName evidence="1">HMA domain-containing protein</fullName>
    </recommendedName>
</protein>
<dbReference type="PROSITE" id="PS50846">
    <property type="entry name" value="HMA_2"/>
    <property type="match status" value="1"/>
</dbReference>
<dbReference type="EMBL" id="CM003604">
    <property type="protein sequence ID" value="KYP73136.1"/>
    <property type="molecule type" value="Genomic_DNA"/>
</dbReference>
<name>A0A151U1E1_CAJCA</name>
<sequence length="158" mass="17358">QKIVIQVHMQSDKCRSKALKIAAIVQGVHSVSLGGESRDQVVVTGDGIDSVCLTNKLRKKFSYATLLSVTDANASNGGDDEGEQTTSIEALSVAYCHANFPPPFPLYHVEYDFQTLIVALYYELLLEGGEGCNLLTFNQRVKPSMSWKQMHALCFDGQ</sequence>
<dbReference type="PANTHER" id="PTHR46932">
    <property type="entry name" value="HEAVY METAL-ASSOCIATED ISOPRENYLATED PLANT PROTEIN 47"/>
    <property type="match status" value="1"/>
</dbReference>
<dbReference type="Gene3D" id="3.30.70.100">
    <property type="match status" value="1"/>
</dbReference>
<reference evidence="2 3" key="1">
    <citation type="journal article" date="2012" name="Nat. Biotechnol.">
        <title>Draft genome sequence of pigeonpea (Cajanus cajan), an orphan legume crop of resource-poor farmers.</title>
        <authorList>
            <person name="Varshney R.K."/>
            <person name="Chen W."/>
            <person name="Li Y."/>
            <person name="Bharti A.K."/>
            <person name="Saxena R.K."/>
            <person name="Schlueter J.A."/>
            <person name="Donoghue M.T."/>
            <person name="Azam S."/>
            <person name="Fan G."/>
            <person name="Whaley A.M."/>
            <person name="Farmer A.D."/>
            <person name="Sheridan J."/>
            <person name="Iwata A."/>
            <person name="Tuteja R."/>
            <person name="Penmetsa R.V."/>
            <person name="Wu W."/>
            <person name="Upadhyaya H.D."/>
            <person name="Yang S.P."/>
            <person name="Shah T."/>
            <person name="Saxena K.B."/>
            <person name="Michael T."/>
            <person name="McCombie W.R."/>
            <person name="Yang B."/>
            <person name="Zhang G."/>
            <person name="Yang H."/>
            <person name="Wang J."/>
            <person name="Spillane C."/>
            <person name="Cook D.R."/>
            <person name="May G.D."/>
            <person name="Xu X."/>
            <person name="Jackson S.A."/>
        </authorList>
    </citation>
    <scope>NUCLEOTIDE SEQUENCE [LARGE SCALE GENOMIC DNA]</scope>
    <source>
        <strain evidence="3">cv. Asha</strain>
    </source>
</reference>
<dbReference type="Gramene" id="C.cajan_05609.t">
    <property type="protein sequence ID" value="C.cajan_05609.t"/>
    <property type="gene ID" value="C.cajan_05609"/>
</dbReference>
<dbReference type="STRING" id="3821.A0A151U1E1"/>
<dbReference type="Proteomes" id="UP000075243">
    <property type="component" value="Chromosome 2"/>
</dbReference>